<dbReference type="InterPro" id="IPR050108">
    <property type="entry name" value="CDK"/>
</dbReference>
<keyword evidence="3" id="KW-0808">Transferase</keyword>
<keyword evidence="5" id="KW-0418">Kinase</keyword>
<dbReference type="Proteomes" id="UP001603857">
    <property type="component" value="Unassembled WGS sequence"/>
</dbReference>
<protein>
    <recommendedName>
        <fullName evidence="1">cyclin-dependent kinase</fullName>
        <ecNumber evidence="1">2.7.11.22</ecNumber>
    </recommendedName>
</protein>
<evidence type="ECO:0000256" key="1">
    <source>
        <dbReference type="ARBA" id="ARBA00012425"/>
    </source>
</evidence>
<evidence type="ECO:0000313" key="8">
    <source>
        <dbReference type="EMBL" id="KAL2341309.1"/>
    </source>
</evidence>
<keyword evidence="6" id="KW-0067">ATP-binding</keyword>
<evidence type="ECO:0000313" key="9">
    <source>
        <dbReference type="Proteomes" id="UP001603857"/>
    </source>
</evidence>
<dbReference type="PANTHER" id="PTHR24056:SF254">
    <property type="entry name" value="CYCLIN-DEPENDENT KINASE 2"/>
    <property type="match status" value="1"/>
</dbReference>
<keyword evidence="2" id="KW-0723">Serine/threonine-protein kinase</keyword>
<evidence type="ECO:0000259" key="7">
    <source>
        <dbReference type="PROSITE" id="PS50011"/>
    </source>
</evidence>
<accession>A0ABD1MZS6</accession>
<evidence type="ECO:0000256" key="2">
    <source>
        <dbReference type="ARBA" id="ARBA00022527"/>
    </source>
</evidence>
<evidence type="ECO:0000256" key="3">
    <source>
        <dbReference type="ARBA" id="ARBA00022679"/>
    </source>
</evidence>
<dbReference type="Gene3D" id="3.30.200.20">
    <property type="entry name" value="Phosphorylase Kinase, domain 1"/>
    <property type="match status" value="1"/>
</dbReference>
<organism evidence="8 9">
    <name type="scientific">Flemingia macrophylla</name>
    <dbReference type="NCBI Taxonomy" id="520843"/>
    <lineage>
        <taxon>Eukaryota</taxon>
        <taxon>Viridiplantae</taxon>
        <taxon>Streptophyta</taxon>
        <taxon>Embryophyta</taxon>
        <taxon>Tracheophyta</taxon>
        <taxon>Spermatophyta</taxon>
        <taxon>Magnoliopsida</taxon>
        <taxon>eudicotyledons</taxon>
        <taxon>Gunneridae</taxon>
        <taxon>Pentapetalae</taxon>
        <taxon>rosids</taxon>
        <taxon>fabids</taxon>
        <taxon>Fabales</taxon>
        <taxon>Fabaceae</taxon>
        <taxon>Papilionoideae</taxon>
        <taxon>50 kb inversion clade</taxon>
        <taxon>NPAAA clade</taxon>
        <taxon>indigoferoid/millettioid clade</taxon>
        <taxon>Phaseoleae</taxon>
        <taxon>Flemingia</taxon>
    </lineage>
</organism>
<dbReference type="Gene3D" id="1.10.510.10">
    <property type="entry name" value="Transferase(Phosphotransferase) domain 1"/>
    <property type="match status" value="1"/>
</dbReference>
<evidence type="ECO:0000256" key="6">
    <source>
        <dbReference type="ARBA" id="ARBA00022840"/>
    </source>
</evidence>
<evidence type="ECO:0000256" key="4">
    <source>
        <dbReference type="ARBA" id="ARBA00022741"/>
    </source>
</evidence>
<dbReference type="EMBL" id="JBGMDY010000003">
    <property type="protein sequence ID" value="KAL2341309.1"/>
    <property type="molecule type" value="Genomic_DNA"/>
</dbReference>
<reference evidence="8 9" key="1">
    <citation type="submission" date="2024-08" db="EMBL/GenBank/DDBJ databases">
        <title>Insights into the chromosomal genome structure of Flemingia macrophylla.</title>
        <authorList>
            <person name="Ding Y."/>
            <person name="Zhao Y."/>
            <person name="Bi W."/>
            <person name="Wu M."/>
            <person name="Zhao G."/>
            <person name="Gong Y."/>
            <person name="Li W."/>
            <person name="Zhang P."/>
        </authorList>
    </citation>
    <scope>NUCLEOTIDE SEQUENCE [LARGE SCALE GENOMIC DNA]</scope>
    <source>
        <strain evidence="8">DYQJB</strain>
        <tissue evidence="8">Leaf</tissue>
    </source>
</reference>
<dbReference type="InterPro" id="IPR000719">
    <property type="entry name" value="Prot_kinase_dom"/>
</dbReference>
<dbReference type="GO" id="GO:0005524">
    <property type="term" value="F:ATP binding"/>
    <property type="evidence" value="ECO:0007669"/>
    <property type="project" value="UniProtKB-KW"/>
</dbReference>
<dbReference type="GO" id="GO:0004693">
    <property type="term" value="F:cyclin-dependent protein serine/threonine kinase activity"/>
    <property type="evidence" value="ECO:0007669"/>
    <property type="project" value="UniProtKB-EC"/>
</dbReference>
<name>A0ABD1MZS6_9FABA</name>
<dbReference type="AlphaFoldDB" id="A0ABD1MZS6"/>
<dbReference type="PANTHER" id="PTHR24056">
    <property type="entry name" value="CELL DIVISION PROTEIN KINASE"/>
    <property type="match status" value="1"/>
</dbReference>
<feature type="domain" description="Protein kinase" evidence="7">
    <location>
        <begin position="1"/>
        <end position="129"/>
    </location>
</feature>
<proteinExistence type="predicted"/>
<comment type="caution">
    <text evidence="8">The sequence shown here is derived from an EMBL/GenBank/DDBJ whole genome shotgun (WGS) entry which is preliminary data.</text>
</comment>
<dbReference type="SUPFAM" id="SSF56112">
    <property type="entry name" value="Protein kinase-like (PK-like)"/>
    <property type="match status" value="1"/>
</dbReference>
<evidence type="ECO:0000256" key="5">
    <source>
        <dbReference type="ARBA" id="ARBA00022777"/>
    </source>
</evidence>
<dbReference type="PROSITE" id="PS50011">
    <property type="entry name" value="PROTEIN_KINASE_DOM"/>
    <property type="match status" value="1"/>
</dbReference>
<dbReference type="Pfam" id="PF00069">
    <property type="entry name" value="Pkinase"/>
    <property type="match status" value="1"/>
</dbReference>
<dbReference type="InterPro" id="IPR011009">
    <property type="entry name" value="Kinase-like_dom_sf"/>
</dbReference>
<keyword evidence="4" id="KW-0547">Nucleotide-binding</keyword>
<sequence length="129" mass="14896">MRLHPRFPSSAYDFSSLHDRMKLILYLIFECSSTPTAKALILGPSLIQSFLFQLCKGVTHRHSHGVLHRDLMPHNLLLDHHKGILKIVDLDLDRAFTVPLKSYTHMHKIVTLWYRALKVLLGSTHYSLL</sequence>
<gene>
    <name evidence="8" type="ORF">Fmac_009249</name>
</gene>
<keyword evidence="9" id="KW-1185">Reference proteome</keyword>
<dbReference type="EC" id="2.7.11.22" evidence="1"/>